<gene>
    <name evidence="1" type="ORF">WQE_16064</name>
</gene>
<reference evidence="1 2" key="1">
    <citation type="journal article" date="2012" name="J. Bacteriol.">
        <title>Draft Genome Sequence of the Soil Bacterium Burkholderia terrae Strain BS001, Which Interacts with Fungal Surface Structures.</title>
        <authorList>
            <person name="Nazir R."/>
            <person name="Hansen M.A."/>
            <person name="Sorensen S."/>
            <person name="van Elsas J.D."/>
        </authorList>
    </citation>
    <scope>NUCLEOTIDE SEQUENCE [LARGE SCALE GENOMIC DNA]</scope>
    <source>
        <strain evidence="1 2">BS001</strain>
    </source>
</reference>
<dbReference type="Proteomes" id="UP000004980">
    <property type="component" value="Unassembled WGS sequence"/>
</dbReference>
<keyword evidence="2" id="KW-1185">Reference proteome</keyword>
<dbReference type="RefSeq" id="WP_007582546.1">
    <property type="nucleotide sequence ID" value="NZ_AKAU01000088.1"/>
</dbReference>
<protein>
    <submittedName>
        <fullName evidence="1">Uncharacterized protein</fullName>
    </submittedName>
</protein>
<dbReference type="EMBL" id="AKAU01000088">
    <property type="protein sequence ID" value="EIN00008.1"/>
    <property type="molecule type" value="Genomic_DNA"/>
</dbReference>
<sequence>MHIEHTIADPLRLAALYQAGRGVQWNSYREAAAKLTTQFNMNIGFARIREAVAVSELPPEILSIFSGAGLVNRTARELLKAAKTKGVSTLVARARKVNPSGMSRADLTALLCGTPFGGPLLHKPLLLAEMYGDGLKEGRWTSPKEGAKSLGISLRNLTRVISIASLPSELLALFPDVGGELGERLVHLTKIRGDETMKALAIEASRISPRLSQEELIGHFVGLARNKAKVSLRNSGGNLIVEYNLGPVDKEAASKISLMAQMLNAGQPLRRK</sequence>
<proteinExistence type="predicted"/>
<organism evidence="1 2">
    <name type="scientific">Paraburkholderia hospita</name>
    <dbReference type="NCBI Taxonomy" id="169430"/>
    <lineage>
        <taxon>Bacteria</taxon>
        <taxon>Pseudomonadati</taxon>
        <taxon>Pseudomonadota</taxon>
        <taxon>Betaproteobacteria</taxon>
        <taxon>Burkholderiales</taxon>
        <taxon>Burkholderiaceae</taxon>
        <taxon>Paraburkholderia</taxon>
    </lineage>
</organism>
<comment type="caution">
    <text evidence="1">The sequence shown here is derived from an EMBL/GenBank/DDBJ whole genome shotgun (WGS) entry which is preliminary data.</text>
</comment>
<evidence type="ECO:0000313" key="1">
    <source>
        <dbReference type="EMBL" id="EIN00008.1"/>
    </source>
</evidence>
<name>A0ABN0FMJ7_9BURK</name>
<dbReference type="Gene3D" id="1.10.10.2830">
    <property type="match status" value="1"/>
</dbReference>
<accession>A0ABN0FMJ7</accession>
<evidence type="ECO:0000313" key="2">
    <source>
        <dbReference type="Proteomes" id="UP000004980"/>
    </source>
</evidence>